<dbReference type="InterPro" id="IPR027417">
    <property type="entry name" value="P-loop_NTPase"/>
</dbReference>
<feature type="transmembrane region" description="Helical" evidence="7">
    <location>
        <begin position="20"/>
        <end position="53"/>
    </location>
</feature>
<evidence type="ECO:0000256" key="5">
    <source>
        <dbReference type="ARBA" id="ARBA00022989"/>
    </source>
</evidence>
<feature type="transmembrane region" description="Helical" evidence="7">
    <location>
        <begin position="168"/>
        <end position="188"/>
    </location>
</feature>
<dbReference type="STRING" id="472181.SAMN05216271_1996"/>
<dbReference type="InterPro" id="IPR003593">
    <property type="entry name" value="AAA+_ATPase"/>
</dbReference>
<dbReference type="GO" id="GO:0016887">
    <property type="term" value="F:ATP hydrolysis activity"/>
    <property type="evidence" value="ECO:0007669"/>
    <property type="project" value="InterPro"/>
</dbReference>
<dbReference type="GO" id="GO:0140359">
    <property type="term" value="F:ABC-type transporter activity"/>
    <property type="evidence" value="ECO:0007669"/>
    <property type="project" value="InterPro"/>
</dbReference>
<dbReference type="InterPro" id="IPR011527">
    <property type="entry name" value="ABC1_TM_dom"/>
</dbReference>
<evidence type="ECO:0000256" key="4">
    <source>
        <dbReference type="ARBA" id="ARBA00022840"/>
    </source>
</evidence>
<dbReference type="InterPro" id="IPR036640">
    <property type="entry name" value="ABC1_TM_sf"/>
</dbReference>
<dbReference type="GO" id="GO:0005524">
    <property type="term" value="F:ATP binding"/>
    <property type="evidence" value="ECO:0007669"/>
    <property type="project" value="UniProtKB-KW"/>
</dbReference>
<reference evidence="11" key="1">
    <citation type="submission" date="2016-10" db="EMBL/GenBank/DDBJ databases">
        <authorList>
            <person name="Varghese N."/>
            <person name="Submissions S."/>
        </authorList>
    </citation>
    <scope>NUCLEOTIDE SEQUENCE [LARGE SCALE GENOMIC DNA]</scope>
    <source>
        <strain evidence="11">JCM 14963</strain>
    </source>
</reference>
<dbReference type="OrthoDB" id="6336411at2"/>
<dbReference type="RefSeq" id="WP_092286198.1">
    <property type="nucleotide sequence ID" value="NZ_LT629763.1"/>
</dbReference>
<dbReference type="InterPro" id="IPR003439">
    <property type="entry name" value="ABC_transporter-like_ATP-bd"/>
</dbReference>
<sequence length="554" mass="58914">MGELKPWLALVLQRRTRVLIGALLLTLTLFSAIGLLALSGWFITATGVTALLWAAGQKVMFDVYMPGGGIRFFALTRTVARYAERVFNHNTVLSLLADLRGRHFAALAQLDGATLGRLRAAQWLNRLTADIDTLDTLYLRLLAPPAVALLGILLVCALIAVFHLSLALLLGLLLLALLLLLTLGMALLGRHYSARRVTQLDELRTQAIEQLQGLAELTAAGTLARHRQSLLAGSRQMLDEQLLLQGRIALGQALATLGVSVAVLIGLFGAMQAYVAGLLSGPIVVMIPLALMALSEGFAGLPAAFAQVGGTVAAATRLNQQTHLSSRLIDPAAPEPLPDELSLHWHEVVVRHAGIRGMTFSLQRGERLAIIGASGSGKSTLAALAARLLDPDAGQILVGGTAAEGTPLSALSLEQWRAQLGYLTQQTELLHDSIRANLLLANPAATNAQLWAVLEMVDLADLVDALPNGLNTWVGESGKQLSGGEGRRLALARVLLKGAPLVILDEPFSGLDAETRERVKGRLEPWLAERTALLLGHDADALPVADRVMVLSGS</sequence>
<keyword evidence="3" id="KW-0547">Nucleotide-binding</keyword>
<dbReference type="PROSITE" id="PS50893">
    <property type="entry name" value="ABC_TRANSPORTER_2"/>
    <property type="match status" value="1"/>
</dbReference>
<evidence type="ECO:0000259" key="9">
    <source>
        <dbReference type="PROSITE" id="PS50929"/>
    </source>
</evidence>
<dbReference type="NCBIfam" id="TIGR02868">
    <property type="entry name" value="CydC"/>
    <property type="match status" value="1"/>
</dbReference>
<evidence type="ECO:0000256" key="1">
    <source>
        <dbReference type="ARBA" id="ARBA00004651"/>
    </source>
</evidence>
<feature type="domain" description="ABC transmembrane type-1" evidence="9">
    <location>
        <begin position="19"/>
        <end position="310"/>
    </location>
</feature>
<dbReference type="GO" id="GO:0045454">
    <property type="term" value="P:cell redox homeostasis"/>
    <property type="evidence" value="ECO:0007669"/>
    <property type="project" value="InterPro"/>
</dbReference>
<dbReference type="Gene3D" id="1.20.1560.10">
    <property type="entry name" value="ABC transporter type 1, transmembrane domain"/>
    <property type="match status" value="1"/>
</dbReference>
<dbReference type="EMBL" id="LT629763">
    <property type="protein sequence ID" value="SDS47189.1"/>
    <property type="molecule type" value="Genomic_DNA"/>
</dbReference>
<keyword evidence="6 7" id="KW-0472">Membrane</keyword>
<gene>
    <name evidence="10" type="ORF">SAMN05216271_1996</name>
</gene>
<keyword evidence="5 7" id="KW-1133">Transmembrane helix</keyword>
<evidence type="ECO:0000256" key="6">
    <source>
        <dbReference type="ARBA" id="ARBA00023136"/>
    </source>
</evidence>
<dbReference type="SMART" id="SM00382">
    <property type="entry name" value="AAA"/>
    <property type="match status" value="1"/>
</dbReference>
<keyword evidence="2 7" id="KW-0812">Transmembrane</keyword>
<evidence type="ECO:0000256" key="7">
    <source>
        <dbReference type="SAM" id="Phobius"/>
    </source>
</evidence>
<dbReference type="PROSITE" id="PS50929">
    <property type="entry name" value="ABC_TM1F"/>
    <property type="match status" value="1"/>
</dbReference>
<dbReference type="PANTHER" id="PTHR24221">
    <property type="entry name" value="ATP-BINDING CASSETTE SUB-FAMILY B"/>
    <property type="match status" value="1"/>
</dbReference>
<dbReference type="Pfam" id="PF00005">
    <property type="entry name" value="ABC_tran"/>
    <property type="match status" value="1"/>
</dbReference>
<dbReference type="GO" id="GO:0034775">
    <property type="term" value="P:glutathione transmembrane transport"/>
    <property type="evidence" value="ECO:0007669"/>
    <property type="project" value="InterPro"/>
</dbReference>
<keyword evidence="4 10" id="KW-0067">ATP-binding</keyword>
<comment type="subcellular location">
    <subcellularLocation>
        <location evidence="1">Cell membrane</location>
        <topology evidence="1">Multi-pass membrane protein</topology>
    </subcellularLocation>
</comment>
<evidence type="ECO:0000259" key="8">
    <source>
        <dbReference type="PROSITE" id="PS50893"/>
    </source>
</evidence>
<dbReference type="Proteomes" id="UP000243413">
    <property type="component" value="Chromosome I"/>
</dbReference>
<accession>A0A1H1SIK7</accession>
<dbReference type="Gene3D" id="3.40.50.300">
    <property type="entry name" value="P-loop containing nucleotide triphosphate hydrolases"/>
    <property type="match status" value="1"/>
</dbReference>
<feature type="transmembrane region" description="Helical" evidence="7">
    <location>
        <begin position="248"/>
        <end position="268"/>
    </location>
</feature>
<dbReference type="SUPFAM" id="SSF52540">
    <property type="entry name" value="P-loop containing nucleoside triphosphate hydrolases"/>
    <property type="match status" value="1"/>
</dbReference>
<dbReference type="InterPro" id="IPR039421">
    <property type="entry name" value="Type_1_exporter"/>
</dbReference>
<dbReference type="GO" id="GO:0005886">
    <property type="term" value="C:plasma membrane"/>
    <property type="evidence" value="ECO:0007669"/>
    <property type="project" value="UniProtKB-SubCell"/>
</dbReference>
<dbReference type="GO" id="GO:0034040">
    <property type="term" value="F:ATPase-coupled lipid transmembrane transporter activity"/>
    <property type="evidence" value="ECO:0007669"/>
    <property type="project" value="TreeGrafter"/>
</dbReference>
<name>A0A1H1SIK7_9GAMM</name>
<dbReference type="AlphaFoldDB" id="A0A1H1SIK7"/>
<feature type="domain" description="ABC transporter" evidence="8">
    <location>
        <begin position="338"/>
        <end position="554"/>
    </location>
</feature>
<organism evidence="10 11">
    <name type="scientific">Halopseudomonas sabulinigri</name>
    <dbReference type="NCBI Taxonomy" id="472181"/>
    <lineage>
        <taxon>Bacteria</taxon>
        <taxon>Pseudomonadati</taxon>
        <taxon>Pseudomonadota</taxon>
        <taxon>Gammaproteobacteria</taxon>
        <taxon>Pseudomonadales</taxon>
        <taxon>Pseudomonadaceae</taxon>
        <taxon>Halopseudomonas</taxon>
    </lineage>
</organism>
<evidence type="ECO:0000256" key="2">
    <source>
        <dbReference type="ARBA" id="ARBA00022692"/>
    </source>
</evidence>
<feature type="transmembrane region" description="Helical" evidence="7">
    <location>
        <begin position="141"/>
        <end position="162"/>
    </location>
</feature>
<dbReference type="InterPro" id="IPR014223">
    <property type="entry name" value="ABC_CydC/D"/>
</dbReference>
<evidence type="ECO:0000313" key="11">
    <source>
        <dbReference type="Proteomes" id="UP000243413"/>
    </source>
</evidence>
<evidence type="ECO:0000256" key="3">
    <source>
        <dbReference type="ARBA" id="ARBA00022741"/>
    </source>
</evidence>
<proteinExistence type="predicted"/>
<dbReference type="PANTHER" id="PTHR24221:SF653">
    <property type="entry name" value="TRANSPORT ATP-BINDING PROTEIN CYDC"/>
    <property type="match status" value="1"/>
</dbReference>
<evidence type="ECO:0000313" key="10">
    <source>
        <dbReference type="EMBL" id="SDS47189.1"/>
    </source>
</evidence>
<protein>
    <submittedName>
        <fullName evidence="10">ATP-binding cassette, subfamily C, CydC</fullName>
    </submittedName>
</protein>
<dbReference type="SUPFAM" id="SSF90123">
    <property type="entry name" value="ABC transporter transmembrane region"/>
    <property type="match status" value="1"/>
</dbReference>